<organism evidence="9 10">
    <name type="scientific">Novibacillus thermophilus</name>
    <dbReference type="NCBI Taxonomy" id="1471761"/>
    <lineage>
        <taxon>Bacteria</taxon>
        <taxon>Bacillati</taxon>
        <taxon>Bacillota</taxon>
        <taxon>Bacilli</taxon>
        <taxon>Bacillales</taxon>
        <taxon>Thermoactinomycetaceae</taxon>
        <taxon>Novibacillus</taxon>
    </lineage>
</organism>
<dbReference type="PRINTS" id="PR00723">
    <property type="entry name" value="SUBTILISIN"/>
</dbReference>
<name>A0A1U9K8D4_9BACL</name>
<dbReference type="PROSITE" id="PS00136">
    <property type="entry name" value="SUBTILASE_ASP"/>
    <property type="match status" value="1"/>
</dbReference>
<comment type="similarity">
    <text evidence="1 6 7">Belongs to the peptidase S8 family.</text>
</comment>
<sequence length="381" mass="42497">MYAFGHWPMRDRYDRFNRMNRREMRARRIFYFKDDDFRSDWQRLNPRQFGLRSFRYLKHIGAIVGEFPEDMWAEYFETNFRGMLYSEPDIQIKIGEPHIGQVLQASNGVPWGVERIDAHRAWPITMGKGVKVAVIDTGIAYDHPGLARNYRGGVNILSPLFSPYDYNGHGTHVAGTVAARKNSTGVVGVAPRAHLYAVKAFNRKGSANLSDLLTAINWCIDNRMDVINMSFGMDKMSESLRRAIQKARSSGIVMVAAAGNQGSHRKLDFPARYPETIAVTATDKNNQLASFSNTGQEVRLAAPGDKITSCWNNGATRELSGTSMAVPHVTGTVALMMSLNPQLTPDDIDAIMTRTCTPIQRVSSGRLGLVNAFNSVQMLSG</sequence>
<dbReference type="Pfam" id="PF00082">
    <property type="entry name" value="Peptidase_S8"/>
    <property type="match status" value="1"/>
</dbReference>
<dbReference type="STRING" id="1471761.B0W44_11455"/>
<evidence type="ECO:0000256" key="1">
    <source>
        <dbReference type="ARBA" id="ARBA00011073"/>
    </source>
</evidence>
<dbReference type="Proteomes" id="UP000188603">
    <property type="component" value="Chromosome"/>
</dbReference>
<dbReference type="InterPro" id="IPR050131">
    <property type="entry name" value="Peptidase_S8_subtilisin-like"/>
</dbReference>
<dbReference type="PANTHER" id="PTHR43806">
    <property type="entry name" value="PEPTIDASE S8"/>
    <property type="match status" value="1"/>
</dbReference>
<dbReference type="CDD" id="cd07477">
    <property type="entry name" value="Peptidases_S8_Subtilisin_subset"/>
    <property type="match status" value="1"/>
</dbReference>
<feature type="active site" description="Charge relay system" evidence="6">
    <location>
        <position position="169"/>
    </location>
</feature>
<dbReference type="InterPro" id="IPR034202">
    <property type="entry name" value="Subtilisin_Carlsberg-like"/>
</dbReference>
<dbReference type="KEGG" id="ntr:B0W44_11455"/>
<keyword evidence="10" id="KW-1185">Reference proteome</keyword>
<dbReference type="PROSITE" id="PS00137">
    <property type="entry name" value="SUBTILASE_HIS"/>
    <property type="match status" value="1"/>
</dbReference>
<gene>
    <name evidence="9" type="ORF">B0W44_11455</name>
</gene>
<dbReference type="GO" id="GO:0046872">
    <property type="term" value="F:metal ion binding"/>
    <property type="evidence" value="ECO:0007669"/>
    <property type="project" value="UniProtKB-KW"/>
</dbReference>
<feature type="domain" description="Peptidase S8/S53" evidence="8">
    <location>
        <begin position="127"/>
        <end position="357"/>
    </location>
</feature>
<dbReference type="SUPFAM" id="SSF52743">
    <property type="entry name" value="Subtilisin-like"/>
    <property type="match status" value="1"/>
</dbReference>
<evidence type="ECO:0000313" key="9">
    <source>
        <dbReference type="EMBL" id="AQS56288.1"/>
    </source>
</evidence>
<dbReference type="EMBL" id="CP019699">
    <property type="protein sequence ID" value="AQS56288.1"/>
    <property type="molecule type" value="Genomic_DNA"/>
</dbReference>
<dbReference type="InterPro" id="IPR023828">
    <property type="entry name" value="Peptidase_S8_Ser-AS"/>
</dbReference>
<evidence type="ECO:0000256" key="2">
    <source>
        <dbReference type="ARBA" id="ARBA00022670"/>
    </source>
</evidence>
<reference evidence="9 10" key="1">
    <citation type="journal article" date="2015" name="Int. J. Syst. Evol. Microbiol.">
        <title>Novibacillus thermophilus gen. nov., sp. nov., a Gram-staining-negative and moderately thermophilic member of the family Thermoactinomycetaceae.</title>
        <authorList>
            <person name="Yang G."/>
            <person name="Chen J."/>
            <person name="Zhou S."/>
        </authorList>
    </citation>
    <scope>NUCLEOTIDE SEQUENCE [LARGE SCALE GENOMIC DNA]</scope>
    <source>
        <strain evidence="9 10">SG-1</strain>
    </source>
</reference>
<dbReference type="InterPro" id="IPR015500">
    <property type="entry name" value="Peptidase_S8_subtilisin-rel"/>
</dbReference>
<dbReference type="OrthoDB" id="9798386at2"/>
<protein>
    <recommendedName>
        <fullName evidence="8">Peptidase S8/S53 domain-containing protein</fullName>
    </recommendedName>
</protein>
<evidence type="ECO:0000256" key="5">
    <source>
        <dbReference type="ARBA" id="ARBA00022825"/>
    </source>
</evidence>
<evidence type="ECO:0000259" key="8">
    <source>
        <dbReference type="Pfam" id="PF00082"/>
    </source>
</evidence>
<dbReference type="InterPro" id="IPR036852">
    <property type="entry name" value="Peptidase_S8/S53_dom_sf"/>
</dbReference>
<dbReference type="PROSITE" id="PS51892">
    <property type="entry name" value="SUBTILASE"/>
    <property type="match status" value="1"/>
</dbReference>
<proteinExistence type="inferred from homology"/>
<evidence type="ECO:0000313" key="10">
    <source>
        <dbReference type="Proteomes" id="UP000188603"/>
    </source>
</evidence>
<feature type="active site" description="Charge relay system" evidence="6">
    <location>
        <position position="323"/>
    </location>
</feature>
<dbReference type="Gene3D" id="3.40.50.200">
    <property type="entry name" value="Peptidase S8/S53 domain"/>
    <property type="match status" value="1"/>
</dbReference>
<keyword evidence="2 6" id="KW-0645">Protease</keyword>
<dbReference type="PANTHER" id="PTHR43806:SF11">
    <property type="entry name" value="CEREVISIN-RELATED"/>
    <property type="match status" value="1"/>
</dbReference>
<evidence type="ECO:0000256" key="6">
    <source>
        <dbReference type="PROSITE-ProRule" id="PRU01240"/>
    </source>
</evidence>
<evidence type="ECO:0000256" key="3">
    <source>
        <dbReference type="ARBA" id="ARBA00022723"/>
    </source>
</evidence>
<dbReference type="GO" id="GO:0006508">
    <property type="term" value="P:proteolysis"/>
    <property type="evidence" value="ECO:0007669"/>
    <property type="project" value="UniProtKB-KW"/>
</dbReference>
<evidence type="ECO:0000256" key="7">
    <source>
        <dbReference type="RuleBase" id="RU003355"/>
    </source>
</evidence>
<dbReference type="AlphaFoldDB" id="A0A1U9K8D4"/>
<keyword evidence="4 6" id="KW-0378">Hydrolase</keyword>
<keyword evidence="5 6" id="KW-0720">Serine protease</keyword>
<evidence type="ECO:0000256" key="4">
    <source>
        <dbReference type="ARBA" id="ARBA00022801"/>
    </source>
</evidence>
<dbReference type="InterPro" id="IPR000209">
    <property type="entry name" value="Peptidase_S8/S53_dom"/>
</dbReference>
<dbReference type="PROSITE" id="PS00138">
    <property type="entry name" value="SUBTILASE_SER"/>
    <property type="match status" value="1"/>
</dbReference>
<dbReference type="InterPro" id="IPR023827">
    <property type="entry name" value="Peptidase_S8_Asp-AS"/>
</dbReference>
<dbReference type="RefSeq" id="WP_077720148.1">
    <property type="nucleotide sequence ID" value="NZ_CP019699.1"/>
</dbReference>
<feature type="active site" description="Charge relay system" evidence="6">
    <location>
        <position position="136"/>
    </location>
</feature>
<dbReference type="GO" id="GO:0004252">
    <property type="term" value="F:serine-type endopeptidase activity"/>
    <property type="evidence" value="ECO:0007669"/>
    <property type="project" value="UniProtKB-UniRule"/>
</dbReference>
<accession>A0A1U9K8D4</accession>
<keyword evidence="3" id="KW-0479">Metal-binding</keyword>
<dbReference type="InterPro" id="IPR022398">
    <property type="entry name" value="Peptidase_S8_His-AS"/>
</dbReference>